<evidence type="ECO:0000313" key="2">
    <source>
        <dbReference type="EMBL" id="KAH0575077.1"/>
    </source>
</evidence>
<dbReference type="RefSeq" id="XP_067765840.1">
    <property type="nucleotide sequence ID" value="XM_067906572.1"/>
</dbReference>
<organism evidence="2 3">
    <name type="scientific">Spironucleus salmonicida</name>
    <dbReference type="NCBI Taxonomy" id="348837"/>
    <lineage>
        <taxon>Eukaryota</taxon>
        <taxon>Metamonada</taxon>
        <taxon>Diplomonadida</taxon>
        <taxon>Hexamitidae</taxon>
        <taxon>Hexamitinae</taxon>
        <taxon>Spironucleus</taxon>
    </lineage>
</organism>
<protein>
    <submittedName>
        <fullName evidence="2">Uncharacterized protein</fullName>
    </submittedName>
</protein>
<name>A0A9P8RZX8_9EUKA</name>
<dbReference type="GeneID" id="94296711"/>
<evidence type="ECO:0000313" key="1">
    <source>
        <dbReference type="EMBL" id="KAH0575067.1"/>
    </source>
</evidence>
<keyword evidence="3" id="KW-1185">Reference proteome</keyword>
<reference evidence="2" key="1">
    <citation type="journal article" date="2014" name="PLoS Genet.">
        <title>The Genome of Spironucleus salmonicida Highlights a Fish Pathogen Adapted to Fluctuating Environments.</title>
        <authorList>
            <person name="Xu F."/>
            <person name="Jerlstrom-Hultqvist J."/>
            <person name="Einarsson E."/>
            <person name="Astvaldsson A."/>
            <person name="Svard S.G."/>
            <person name="Andersson J.O."/>
        </authorList>
    </citation>
    <scope>NUCLEOTIDE SEQUENCE</scope>
    <source>
        <strain evidence="2">ATCC 50377</strain>
    </source>
</reference>
<proteinExistence type="predicted"/>
<dbReference type="EMBL" id="AUWU02000003">
    <property type="protein sequence ID" value="KAH0575067.1"/>
    <property type="molecule type" value="Genomic_DNA"/>
</dbReference>
<dbReference type="Proteomes" id="UP000018208">
    <property type="component" value="Unassembled WGS sequence"/>
</dbReference>
<dbReference type="KEGG" id="ssao:94296711"/>
<dbReference type="AlphaFoldDB" id="A0A9P8RZX8"/>
<comment type="caution">
    <text evidence="2">The sequence shown here is derived from an EMBL/GenBank/DDBJ whole genome shotgun (WGS) entry which is preliminary data.</text>
</comment>
<sequence length="78" mass="8418">MPPNRSSQLLCGLAVLRKVRFANATARPPRQATLSHCIACELGAGGDSFRDDTPQASCSACYSPEEIRYALLRAGLHE</sequence>
<gene>
    <name evidence="1" type="ORF">SS50377_22688</name>
    <name evidence="2" type="ORF">SS50377_22699</name>
</gene>
<accession>A0A9P8RZX8</accession>
<reference evidence="2" key="2">
    <citation type="submission" date="2020-12" db="EMBL/GenBank/DDBJ databases">
        <title>New Spironucleus salmonicida genome in near-complete chromosomes.</title>
        <authorList>
            <person name="Xu F."/>
            <person name="Kurt Z."/>
            <person name="Jimenez-Gonzalez A."/>
            <person name="Astvaldsson A."/>
            <person name="Andersson J.O."/>
            <person name="Svard S.G."/>
        </authorList>
    </citation>
    <scope>NUCLEOTIDE SEQUENCE</scope>
    <source>
        <strain evidence="2">ATCC 50377</strain>
    </source>
</reference>
<evidence type="ECO:0000313" key="3">
    <source>
        <dbReference type="Proteomes" id="UP000018208"/>
    </source>
</evidence>
<dbReference type="EMBL" id="AUWU02000003">
    <property type="protein sequence ID" value="KAH0575077.1"/>
    <property type="molecule type" value="Genomic_DNA"/>
</dbReference>